<feature type="region of interest" description="Disordered" evidence="1">
    <location>
        <begin position="605"/>
        <end position="641"/>
    </location>
</feature>
<dbReference type="AlphaFoldDB" id="A0AAW1Q7Y6"/>
<feature type="region of interest" description="Disordered" evidence="1">
    <location>
        <begin position="856"/>
        <end position="875"/>
    </location>
</feature>
<evidence type="ECO:0000259" key="2">
    <source>
        <dbReference type="PROSITE" id="PS51352"/>
    </source>
</evidence>
<dbReference type="PANTHER" id="PTHR31713:SF96">
    <property type="entry name" value="OS02G0562300 PROTEIN"/>
    <property type="match status" value="1"/>
</dbReference>
<dbReference type="PROSITE" id="PS00194">
    <property type="entry name" value="THIOREDOXIN_1"/>
    <property type="match status" value="1"/>
</dbReference>
<dbReference type="GO" id="GO:0003700">
    <property type="term" value="F:DNA-binding transcription factor activity"/>
    <property type="evidence" value="ECO:0007669"/>
    <property type="project" value="TreeGrafter"/>
</dbReference>
<sequence length="1219" mass="130496">MGGSGKVNVPQDLQQVPEAVLEAYVRSRMLQVAGSHMLADRLRLTPSLVQQAVADVMASEHSHTLQALPSEPSELQLVFRHDCLSLGCLEPGCQLCAQNPHRRCEGNFANKYLAGDVLKAKCGASIRLEVIDRRSGEPLKAGDLEGIQLELCVVDGRAYQGLAESGREQYDDEVDACVLLLNNQQKELLSPGRGGMLAEDKRVVVQMSRGQAHLPDLTVTGSSEAILSGQKPPFRLLVRAIRSQDGTRVSHIRFAVSEAFVVATPRVRTAVKAEIPHIEDHVSKLQAVGVQTQQKLQDIQGAAKGVGIFNLTLPMNKVSKVGEFRELVELAEKDRPLCENLKKVLRLTKGWDMARDHAMQAVGTDNYLRIWYSDATMSNGLLFKCGLGSVDLDAPLGLIQKGGDGVGAAPASMDIILMQQLTPDQKDLARRLQRKAAICWWQHRHPGWTIWHIDSEAYQRGNTNEMRAAMAPGLAPTPTSDAFGAFPSESMNLSGLGSQFGSGLGIPDLARTNRGGSGGMGSGALPGSGYVPPVRGDSGLFNGSGARAFSGLHDIAYRANSETDLGKQVADAQAAGVIGPGSGGSLPHGFGMPGRTSPDLVNANMPEGSSGPLQLNGFDIRGAQGRQPEMQPSRPSDPLPLGAELGLVSYCAPQGSLYSSPGAQNLAPLSMDMPPSTTSLQGMTMGLSHGTHQQQPRQAHQQQQQQQSLPFQEAQRPTAQRHVNWMQPERFTSDSGDMGMRRHSSGKKAQAPLSPFGDLDQQNAPMDHTAPPSTSGRTFQQERPQMGAGHKRRLSEAGLNAVTAIMGRQLTQKEFVRLTSGHWQPEPGLSYNPSGLPFNLSSFNMSGLNSADMQAQIAQDMQQSQPASAAPAAAAAAAGHSQPVLGMPPIPTSPGSGLAGPSISQMFRRDNAAATAPPSLFGAQQPAAPSGQDPALPIRASFMNFDEIDPNALNDAVAMLHDICPEGAAGLDLPRESSAFLDQLYSSRPNLADPGAGNPMPPPPCPRHAGRRPTLLSGTARATTEAGAFRPGFQQGDNDFDVMPRHAACALSSIRGNESMRWQRWLLDAAAEACRPAQNDCCTEASAAPPAELRGLAVKVMNFATDLTTEEQWKSEIEASTGTVQVIEVYQDWCGPCKAIAGTFRRLCFDLGDRPLKFFTANSSKIKVLKEFEGKCEPTFLFYKDGKRVNLIMGVHTGILQQQVDTLSKAAAPQAITAK</sequence>
<dbReference type="Pfam" id="PF07887">
    <property type="entry name" value="Calmodulin_bind"/>
    <property type="match status" value="1"/>
</dbReference>
<evidence type="ECO:0000313" key="3">
    <source>
        <dbReference type="EMBL" id="KAK9817517.1"/>
    </source>
</evidence>
<dbReference type="PROSITE" id="PS51352">
    <property type="entry name" value="THIOREDOXIN_2"/>
    <property type="match status" value="1"/>
</dbReference>
<dbReference type="PANTHER" id="PTHR31713">
    <property type="entry name" value="OS02G0177800 PROTEIN"/>
    <property type="match status" value="1"/>
</dbReference>
<dbReference type="SUPFAM" id="SSF52833">
    <property type="entry name" value="Thioredoxin-like"/>
    <property type="match status" value="1"/>
</dbReference>
<gene>
    <name evidence="3" type="ORF">WJX74_004575</name>
</gene>
<feature type="compositionally biased region" description="Polar residues" evidence="1">
    <location>
        <begin position="771"/>
        <end position="780"/>
    </location>
</feature>
<name>A0AAW1Q7Y6_9CHLO</name>
<dbReference type="GO" id="GO:0005634">
    <property type="term" value="C:nucleus"/>
    <property type="evidence" value="ECO:0007669"/>
    <property type="project" value="TreeGrafter"/>
</dbReference>
<evidence type="ECO:0000256" key="1">
    <source>
        <dbReference type="SAM" id="MobiDB-lite"/>
    </source>
</evidence>
<dbReference type="Proteomes" id="UP001438707">
    <property type="component" value="Unassembled WGS sequence"/>
</dbReference>
<dbReference type="GO" id="GO:0043565">
    <property type="term" value="F:sequence-specific DNA binding"/>
    <property type="evidence" value="ECO:0007669"/>
    <property type="project" value="TreeGrafter"/>
</dbReference>
<comment type="caution">
    <text evidence="3">The sequence shown here is derived from an EMBL/GenBank/DDBJ whole genome shotgun (WGS) entry which is preliminary data.</text>
</comment>
<dbReference type="InterPro" id="IPR046831">
    <property type="entry name" value="Calmodulin_bind_N"/>
</dbReference>
<feature type="region of interest" description="Disordered" evidence="1">
    <location>
        <begin position="916"/>
        <end position="935"/>
    </location>
</feature>
<accession>A0AAW1Q7Y6</accession>
<dbReference type="InterPro" id="IPR013766">
    <property type="entry name" value="Thioredoxin_domain"/>
</dbReference>
<feature type="region of interest" description="Disordered" evidence="1">
    <location>
        <begin position="667"/>
        <end position="780"/>
    </location>
</feature>
<feature type="domain" description="Thioredoxin" evidence="2">
    <location>
        <begin position="1082"/>
        <end position="1217"/>
    </location>
</feature>
<dbReference type="GO" id="GO:0005516">
    <property type="term" value="F:calmodulin binding"/>
    <property type="evidence" value="ECO:0007669"/>
    <property type="project" value="InterPro"/>
</dbReference>
<reference evidence="3 4" key="1">
    <citation type="journal article" date="2024" name="Nat. Commun.">
        <title>Phylogenomics reveals the evolutionary origins of lichenization in chlorophyte algae.</title>
        <authorList>
            <person name="Puginier C."/>
            <person name="Libourel C."/>
            <person name="Otte J."/>
            <person name="Skaloud P."/>
            <person name="Haon M."/>
            <person name="Grisel S."/>
            <person name="Petersen M."/>
            <person name="Berrin J.G."/>
            <person name="Delaux P.M."/>
            <person name="Dal Grande F."/>
            <person name="Keller J."/>
        </authorList>
    </citation>
    <scope>NUCLEOTIDE SEQUENCE [LARGE SCALE GENOMIC DNA]</scope>
    <source>
        <strain evidence="3 4">SAG 2145</strain>
    </source>
</reference>
<feature type="compositionally biased region" description="Low complexity" evidence="1">
    <location>
        <begin position="693"/>
        <end position="715"/>
    </location>
</feature>
<feature type="region of interest" description="Disordered" evidence="1">
    <location>
        <begin position="883"/>
        <end position="903"/>
    </location>
</feature>
<protein>
    <recommendedName>
        <fullName evidence="2">Thioredoxin domain-containing protein</fullName>
    </recommendedName>
</protein>
<dbReference type="InterPro" id="IPR017937">
    <property type="entry name" value="Thioredoxin_CS"/>
</dbReference>
<dbReference type="Gene3D" id="3.40.30.10">
    <property type="entry name" value="Glutaredoxin"/>
    <property type="match status" value="1"/>
</dbReference>
<dbReference type="InterPro" id="IPR036249">
    <property type="entry name" value="Thioredoxin-like_sf"/>
</dbReference>
<organism evidence="3 4">
    <name type="scientific">Apatococcus lobatus</name>
    <dbReference type="NCBI Taxonomy" id="904363"/>
    <lineage>
        <taxon>Eukaryota</taxon>
        <taxon>Viridiplantae</taxon>
        <taxon>Chlorophyta</taxon>
        <taxon>core chlorophytes</taxon>
        <taxon>Trebouxiophyceae</taxon>
        <taxon>Chlorellales</taxon>
        <taxon>Chlorellaceae</taxon>
        <taxon>Apatococcus</taxon>
    </lineage>
</organism>
<evidence type="ECO:0000313" key="4">
    <source>
        <dbReference type="Proteomes" id="UP001438707"/>
    </source>
</evidence>
<dbReference type="GO" id="GO:0080142">
    <property type="term" value="P:regulation of salicylic acid biosynthetic process"/>
    <property type="evidence" value="ECO:0007669"/>
    <property type="project" value="TreeGrafter"/>
</dbReference>
<dbReference type="EMBL" id="JALJOS010000066">
    <property type="protein sequence ID" value="KAK9817517.1"/>
    <property type="molecule type" value="Genomic_DNA"/>
</dbReference>
<proteinExistence type="predicted"/>
<keyword evidence="4" id="KW-1185">Reference proteome</keyword>
<dbReference type="Pfam" id="PF00085">
    <property type="entry name" value="Thioredoxin"/>
    <property type="match status" value="1"/>
</dbReference>
<dbReference type="InterPro" id="IPR012416">
    <property type="entry name" value="CBP60"/>
</dbReference>